<sequence>SILNGVGPPSIMKQRHSRVDPMIVRSSPRYSTSRLVGVHTSSPNLNRRMKKSRVLFPCITIPLLHLPDSERRLSSGLYWKWNGWERGVH</sequence>
<feature type="non-terminal residue" evidence="1">
    <location>
        <position position="89"/>
    </location>
</feature>
<feature type="non-terminal residue" evidence="1">
    <location>
        <position position="1"/>
    </location>
</feature>
<accession>A0AAV5UG46</accession>
<keyword evidence="2" id="KW-1185">Reference proteome</keyword>
<dbReference type="EMBL" id="BTSX01000006">
    <property type="protein sequence ID" value="GMT05275.1"/>
    <property type="molecule type" value="Genomic_DNA"/>
</dbReference>
<reference evidence="1" key="1">
    <citation type="submission" date="2023-10" db="EMBL/GenBank/DDBJ databases">
        <title>Genome assembly of Pristionchus species.</title>
        <authorList>
            <person name="Yoshida K."/>
            <person name="Sommer R.J."/>
        </authorList>
    </citation>
    <scope>NUCLEOTIDE SEQUENCE</scope>
    <source>
        <strain evidence="1">RS0144</strain>
    </source>
</reference>
<protein>
    <submittedName>
        <fullName evidence="1">Uncharacterized protein</fullName>
    </submittedName>
</protein>
<proteinExistence type="predicted"/>
<gene>
    <name evidence="1" type="ORF">PENTCL1PPCAC_27449</name>
</gene>
<comment type="caution">
    <text evidence="1">The sequence shown here is derived from an EMBL/GenBank/DDBJ whole genome shotgun (WGS) entry which is preliminary data.</text>
</comment>
<dbReference type="AlphaFoldDB" id="A0AAV5UG46"/>
<evidence type="ECO:0000313" key="2">
    <source>
        <dbReference type="Proteomes" id="UP001432027"/>
    </source>
</evidence>
<organism evidence="1 2">
    <name type="scientific">Pristionchus entomophagus</name>
    <dbReference type="NCBI Taxonomy" id="358040"/>
    <lineage>
        <taxon>Eukaryota</taxon>
        <taxon>Metazoa</taxon>
        <taxon>Ecdysozoa</taxon>
        <taxon>Nematoda</taxon>
        <taxon>Chromadorea</taxon>
        <taxon>Rhabditida</taxon>
        <taxon>Rhabditina</taxon>
        <taxon>Diplogasteromorpha</taxon>
        <taxon>Diplogasteroidea</taxon>
        <taxon>Neodiplogasteridae</taxon>
        <taxon>Pristionchus</taxon>
    </lineage>
</organism>
<evidence type="ECO:0000313" key="1">
    <source>
        <dbReference type="EMBL" id="GMT05275.1"/>
    </source>
</evidence>
<name>A0AAV5UG46_9BILA</name>
<dbReference type="Proteomes" id="UP001432027">
    <property type="component" value="Unassembled WGS sequence"/>
</dbReference>